<dbReference type="Proteomes" id="UP001168338">
    <property type="component" value="Unassembled WGS sequence"/>
</dbReference>
<dbReference type="HAMAP" id="MF_00511">
    <property type="entry name" value="Ribosomal_eS17"/>
    <property type="match status" value="1"/>
</dbReference>
<evidence type="ECO:0000256" key="2">
    <source>
        <dbReference type="ARBA" id="ARBA00022980"/>
    </source>
</evidence>
<dbReference type="PANTHER" id="PTHR10732:SF0">
    <property type="entry name" value="40S RIBOSOMAL PROTEIN S17"/>
    <property type="match status" value="1"/>
</dbReference>
<dbReference type="InterPro" id="IPR001210">
    <property type="entry name" value="Ribosomal_eS17"/>
</dbReference>
<dbReference type="EMBL" id="VCYH01000001">
    <property type="protein sequence ID" value="MDN7023523.1"/>
    <property type="molecule type" value="Genomic_DNA"/>
</dbReference>
<evidence type="ECO:0000313" key="6">
    <source>
        <dbReference type="Proteomes" id="UP001168338"/>
    </source>
</evidence>
<accession>A0ABT8M6H0</accession>
<dbReference type="SUPFAM" id="SSF116820">
    <property type="entry name" value="Rps17e-like"/>
    <property type="match status" value="1"/>
</dbReference>
<dbReference type="Pfam" id="PF00833">
    <property type="entry name" value="Ribosomal_S17e"/>
    <property type="match status" value="1"/>
</dbReference>
<evidence type="ECO:0000313" key="5">
    <source>
        <dbReference type="EMBL" id="MDN7023523.1"/>
    </source>
</evidence>
<evidence type="ECO:0000256" key="3">
    <source>
        <dbReference type="ARBA" id="ARBA00023274"/>
    </source>
</evidence>
<keyword evidence="2 4" id="KW-0689">Ribosomal protein</keyword>
<sequence>MGIKPSYIKNLGEELIAKHGSQFSNNFDENKHAVMEVAVIDSKRVRNRVAGYISRKINRRRR</sequence>
<organism evidence="5 6">
    <name type="scientific">Methanoculleus frigidifontis</name>
    <dbReference type="NCBI Taxonomy" id="2584085"/>
    <lineage>
        <taxon>Archaea</taxon>
        <taxon>Methanobacteriati</taxon>
        <taxon>Methanobacteriota</taxon>
        <taxon>Stenosarchaea group</taxon>
        <taxon>Methanomicrobia</taxon>
        <taxon>Methanomicrobiales</taxon>
        <taxon>Methanomicrobiaceae</taxon>
        <taxon>Methanoculleus</taxon>
    </lineage>
</organism>
<name>A0ABT8M6H0_9EURY</name>
<reference evidence="5" key="1">
    <citation type="submission" date="2019-05" db="EMBL/GenBank/DDBJ databases">
        <title>Methanoculleus sp. FWC-SCC1, a methanogenic archaeon isolated from deep marine cold seep.</title>
        <authorList>
            <person name="Chen Y.-W."/>
            <person name="Chen S.-C."/>
            <person name="Teng N.-H."/>
            <person name="Lai M.-C."/>
        </authorList>
    </citation>
    <scope>NUCLEOTIDE SEQUENCE</scope>
    <source>
        <strain evidence="5">FWC-SCC1</strain>
    </source>
</reference>
<comment type="caution">
    <text evidence="5">The sequence shown here is derived from an EMBL/GenBank/DDBJ whole genome shotgun (WGS) entry which is preliminary data.</text>
</comment>
<evidence type="ECO:0000256" key="1">
    <source>
        <dbReference type="ARBA" id="ARBA00010444"/>
    </source>
</evidence>
<keyword evidence="6" id="KW-1185">Reference proteome</keyword>
<dbReference type="RefSeq" id="WP_301662565.1">
    <property type="nucleotide sequence ID" value="NZ_VCYH01000001.1"/>
</dbReference>
<dbReference type="NCBIfam" id="NF002242">
    <property type="entry name" value="PRK01151.1"/>
    <property type="match status" value="1"/>
</dbReference>
<dbReference type="InterPro" id="IPR036401">
    <property type="entry name" value="Ribosomal_eS17_sf"/>
</dbReference>
<dbReference type="Gene3D" id="1.10.60.20">
    <property type="entry name" value="Ribosomal protein S17e-like"/>
    <property type="match status" value="1"/>
</dbReference>
<comment type="similarity">
    <text evidence="1 4">Belongs to the eukaryotic ribosomal protein eS17 family.</text>
</comment>
<protein>
    <recommendedName>
        <fullName evidence="4">Small ribosomal subunit protein eS17</fullName>
    </recommendedName>
</protein>
<dbReference type="GO" id="GO:0005840">
    <property type="term" value="C:ribosome"/>
    <property type="evidence" value="ECO:0007669"/>
    <property type="project" value="UniProtKB-KW"/>
</dbReference>
<keyword evidence="3 4" id="KW-0687">Ribonucleoprotein</keyword>
<gene>
    <name evidence="4" type="primary">rps17e</name>
    <name evidence="5" type="ORF">FGU65_01170</name>
</gene>
<dbReference type="PANTHER" id="PTHR10732">
    <property type="entry name" value="40S RIBOSOMAL PROTEIN S17"/>
    <property type="match status" value="1"/>
</dbReference>
<proteinExistence type="inferred from homology"/>
<evidence type="ECO:0000256" key="4">
    <source>
        <dbReference type="HAMAP-Rule" id="MF_00511"/>
    </source>
</evidence>